<dbReference type="GO" id="GO:0004044">
    <property type="term" value="F:amidophosphoribosyltransferase activity"/>
    <property type="evidence" value="ECO:0007669"/>
    <property type="project" value="UniProtKB-EC"/>
</dbReference>
<reference evidence="9" key="1">
    <citation type="journal article" date="2020" name="Nature">
        <title>Giant virus diversity and host interactions through global metagenomics.</title>
        <authorList>
            <person name="Schulz F."/>
            <person name="Roux S."/>
            <person name="Paez-Espino D."/>
            <person name="Jungbluth S."/>
            <person name="Walsh D.A."/>
            <person name="Denef V.J."/>
            <person name="McMahon K.D."/>
            <person name="Konstantinidis K.T."/>
            <person name="Eloe-Fadrosh E.A."/>
            <person name="Kyrpides N.C."/>
            <person name="Woyke T."/>
        </authorList>
    </citation>
    <scope>NUCLEOTIDE SEQUENCE</scope>
    <source>
        <strain evidence="9">GVMAG-M-3300023179-91</strain>
    </source>
</reference>
<dbReference type="HAMAP" id="MF_01931">
    <property type="entry name" value="PurF"/>
    <property type="match status" value="1"/>
</dbReference>
<keyword evidence="6" id="KW-0658">Purine biosynthesis</keyword>
<dbReference type="EC" id="2.4.2.14" evidence="3"/>
<keyword evidence="5" id="KW-0808">Transferase</keyword>
<dbReference type="CDD" id="cd00715">
    <property type="entry name" value="GPATase_N"/>
    <property type="match status" value="1"/>
</dbReference>
<dbReference type="Pfam" id="PF13522">
    <property type="entry name" value="GATase_6"/>
    <property type="match status" value="1"/>
</dbReference>
<dbReference type="SUPFAM" id="SSF53271">
    <property type="entry name" value="PRTase-like"/>
    <property type="match status" value="1"/>
</dbReference>
<dbReference type="InterPro" id="IPR000836">
    <property type="entry name" value="PRTase_dom"/>
</dbReference>
<dbReference type="SUPFAM" id="SSF56235">
    <property type="entry name" value="N-terminal nucleophile aminohydrolases (Ntn hydrolases)"/>
    <property type="match status" value="1"/>
</dbReference>
<evidence type="ECO:0000256" key="2">
    <source>
        <dbReference type="ARBA" id="ARBA00010138"/>
    </source>
</evidence>
<dbReference type="PANTHER" id="PTHR11907">
    <property type="entry name" value="AMIDOPHOSPHORIBOSYLTRANSFERASE"/>
    <property type="match status" value="1"/>
</dbReference>
<dbReference type="AlphaFoldDB" id="A0A6C0HCQ8"/>
<keyword evidence="4" id="KW-0328">Glycosyltransferase</keyword>
<accession>A0A6C0HCQ8</accession>
<organism evidence="9">
    <name type="scientific">viral metagenome</name>
    <dbReference type="NCBI Taxonomy" id="1070528"/>
    <lineage>
        <taxon>unclassified sequences</taxon>
        <taxon>metagenomes</taxon>
        <taxon>organismal metagenomes</taxon>
    </lineage>
</organism>
<sequence length="503" mass="56834">MFKKISISTIMCGIVGIMNNDNNNFVNQSIVHSLTFLQHRGQDSAGIYSLHNNCFYKCKNLGKVSDVFNKNNIINLKGALGIGHVRYSTSGSVSLEQAQPFYTDNPYGIALVHNGNLTNTRELMETMKKCNRHINTTSDSEVLLCIFSQLLASKKIEDNIISDIFESVGELMRMCRGGYSVIMIINNVGLLAFRDPYGIRPLCYGERKAGTNTTERDYIFSSESVAIDSLADGFQLTRDVQPGECVLITNHCEFHSKIMSKKTALMPCIFEYIYFARPDSVIDEILVYEARNKMGEVLANKILKIMPDYREKIDVIMPIPETSRFSALAIANSLKIPYSEGYIKNHYISRTFIMPNQEIRKKNIKLKLSTIKKEFMDKNVLIIDDSIVRGTTSIELVQLAREAGAKAVYFASVAPPVSFPNVYGIDIPTREELIANGRTIEEICEILKADKVIFNELKEVEQACIDLNPKIKGFETSCFNGKYITGNINEEYLQLLERNRSRQ</sequence>
<dbReference type="EMBL" id="MN739929">
    <property type="protein sequence ID" value="QHT78160.1"/>
    <property type="molecule type" value="Genomic_DNA"/>
</dbReference>
<dbReference type="InterPro" id="IPR029055">
    <property type="entry name" value="Ntn_hydrolases_N"/>
</dbReference>
<dbReference type="InterPro" id="IPR035584">
    <property type="entry name" value="PurF_N"/>
</dbReference>
<dbReference type="PROSITE" id="PS51278">
    <property type="entry name" value="GATASE_TYPE_2"/>
    <property type="match status" value="1"/>
</dbReference>
<evidence type="ECO:0000256" key="5">
    <source>
        <dbReference type="ARBA" id="ARBA00022679"/>
    </source>
</evidence>
<protein>
    <recommendedName>
        <fullName evidence="3">amidophosphoribosyltransferase</fullName>
        <ecNumber evidence="3">2.4.2.14</ecNumber>
    </recommendedName>
</protein>
<evidence type="ECO:0000313" key="9">
    <source>
        <dbReference type="EMBL" id="QHT78160.1"/>
    </source>
</evidence>
<name>A0A6C0HCQ8_9ZZZZ</name>
<dbReference type="GO" id="GO:0006189">
    <property type="term" value="P:'de novo' IMP biosynthetic process"/>
    <property type="evidence" value="ECO:0007669"/>
    <property type="project" value="UniProtKB-UniPathway"/>
</dbReference>
<comment type="pathway">
    <text evidence="1">Purine metabolism; IMP biosynthesis via de novo pathway; N(1)-(5-phospho-D-ribosyl)glycinamide from 5-phospho-alpha-D-ribose 1-diphosphate: step 1/2.</text>
</comment>
<evidence type="ECO:0000256" key="6">
    <source>
        <dbReference type="ARBA" id="ARBA00022755"/>
    </source>
</evidence>
<dbReference type="InterPro" id="IPR017932">
    <property type="entry name" value="GATase_2_dom"/>
</dbReference>
<dbReference type="Gene3D" id="3.40.50.2020">
    <property type="match status" value="1"/>
</dbReference>
<dbReference type="Pfam" id="PF00156">
    <property type="entry name" value="Pribosyltran"/>
    <property type="match status" value="1"/>
</dbReference>
<evidence type="ECO:0000256" key="7">
    <source>
        <dbReference type="ARBA" id="ARBA00022962"/>
    </source>
</evidence>
<keyword evidence="7" id="KW-0315">Glutamine amidotransferase</keyword>
<evidence type="ECO:0000256" key="1">
    <source>
        <dbReference type="ARBA" id="ARBA00005209"/>
    </source>
</evidence>
<feature type="domain" description="Glutamine amidotransferase type-2" evidence="8">
    <location>
        <begin position="12"/>
        <end position="251"/>
    </location>
</feature>
<dbReference type="PIRSF" id="PIRSF000485">
    <property type="entry name" value="Amd_phspho_trans"/>
    <property type="match status" value="1"/>
</dbReference>
<dbReference type="InterPro" id="IPR005854">
    <property type="entry name" value="PurF"/>
</dbReference>
<comment type="similarity">
    <text evidence="2">In the C-terminal section; belongs to the purine/pyrimidine phosphoribosyltransferase family.</text>
</comment>
<proteinExistence type="inferred from homology"/>
<dbReference type="CDD" id="cd06223">
    <property type="entry name" value="PRTases_typeI"/>
    <property type="match status" value="1"/>
</dbReference>
<evidence type="ECO:0000256" key="4">
    <source>
        <dbReference type="ARBA" id="ARBA00022676"/>
    </source>
</evidence>
<dbReference type="NCBIfam" id="TIGR01134">
    <property type="entry name" value="purF"/>
    <property type="match status" value="1"/>
</dbReference>
<dbReference type="UniPathway" id="UPA00074">
    <property type="reaction ID" value="UER00124"/>
</dbReference>
<evidence type="ECO:0000256" key="3">
    <source>
        <dbReference type="ARBA" id="ARBA00011941"/>
    </source>
</evidence>
<dbReference type="Gene3D" id="3.60.20.10">
    <property type="entry name" value="Glutamine Phosphoribosylpyrophosphate, subunit 1, domain 1"/>
    <property type="match status" value="1"/>
</dbReference>
<evidence type="ECO:0000259" key="8">
    <source>
        <dbReference type="PROSITE" id="PS51278"/>
    </source>
</evidence>
<dbReference type="GO" id="GO:0009113">
    <property type="term" value="P:purine nucleobase biosynthetic process"/>
    <property type="evidence" value="ECO:0007669"/>
    <property type="project" value="InterPro"/>
</dbReference>
<dbReference type="InterPro" id="IPR029057">
    <property type="entry name" value="PRTase-like"/>
</dbReference>